<organism evidence="8">
    <name type="scientific">Laccaria bicolor (strain S238N-H82 / ATCC MYA-4686)</name>
    <name type="common">Bicoloured deceiver</name>
    <name type="synonym">Laccaria laccata var. bicolor</name>
    <dbReference type="NCBI Taxonomy" id="486041"/>
    <lineage>
        <taxon>Eukaryota</taxon>
        <taxon>Fungi</taxon>
        <taxon>Dikarya</taxon>
        <taxon>Basidiomycota</taxon>
        <taxon>Agaricomycotina</taxon>
        <taxon>Agaricomycetes</taxon>
        <taxon>Agaricomycetidae</taxon>
        <taxon>Agaricales</taxon>
        <taxon>Agaricineae</taxon>
        <taxon>Hydnangiaceae</taxon>
        <taxon>Laccaria</taxon>
    </lineage>
</organism>
<dbReference type="InterPro" id="IPR000571">
    <property type="entry name" value="Znf_CCCH"/>
</dbReference>
<feature type="zinc finger region" description="C3H1-type" evidence="4">
    <location>
        <begin position="149"/>
        <end position="184"/>
    </location>
</feature>
<evidence type="ECO:0000256" key="3">
    <source>
        <dbReference type="ARBA" id="ARBA00022833"/>
    </source>
</evidence>
<dbReference type="InterPro" id="IPR045072">
    <property type="entry name" value="MKRN-like"/>
</dbReference>
<feature type="domain" description="C3H1-type" evidence="6">
    <location>
        <begin position="49"/>
        <end position="76"/>
    </location>
</feature>
<evidence type="ECO:0000256" key="5">
    <source>
        <dbReference type="SAM" id="MobiDB-lite"/>
    </source>
</evidence>
<dbReference type="STRING" id="486041.B0DI76"/>
<feature type="region of interest" description="Disordered" evidence="5">
    <location>
        <begin position="366"/>
        <end position="453"/>
    </location>
</feature>
<dbReference type="InParanoid" id="B0DI76"/>
<dbReference type="SUPFAM" id="SSF90229">
    <property type="entry name" value="CCCH zinc finger"/>
    <property type="match status" value="1"/>
</dbReference>
<feature type="domain" description="C3H1-type" evidence="6">
    <location>
        <begin position="149"/>
        <end position="184"/>
    </location>
</feature>
<dbReference type="RefSeq" id="XP_001883735.1">
    <property type="nucleotide sequence ID" value="XM_001883700.1"/>
</dbReference>
<dbReference type="InterPro" id="IPR036855">
    <property type="entry name" value="Znf_CCCH_sf"/>
</dbReference>
<proteinExistence type="predicted"/>
<feature type="region of interest" description="Disordered" evidence="5">
    <location>
        <begin position="591"/>
        <end position="621"/>
    </location>
</feature>
<evidence type="ECO:0000313" key="8">
    <source>
        <dbReference type="Proteomes" id="UP000001194"/>
    </source>
</evidence>
<keyword evidence="1 4" id="KW-0479">Metal-binding</keyword>
<dbReference type="GO" id="GO:0061630">
    <property type="term" value="F:ubiquitin protein ligase activity"/>
    <property type="evidence" value="ECO:0007669"/>
    <property type="project" value="InterPro"/>
</dbReference>
<feature type="domain" description="C3H1-type" evidence="6">
    <location>
        <begin position="9"/>
        <end position="37"/>
    </location>
</feature>
<evidence type="ECO:0000313" key="7">
    <source>
        <dbReference type="EMBL" id="EDR05631.1"/>
    </source>
</evidence>
<keyword evidence="3 4" id="KW-0862">Zinc</keyword>
<dbReference type="SMART" id="SM00356">
    <property type="entry name" value="ZnF_C3H1"/>
    <property type="match status" value="3"/>
</dbReference>
<protein>
    <submittedName>
        <fullName evidence="7">Predicted protein</fullName>
    </submittedName>
</protein>
<dbReference type="Gene3D" id="4.10.1000.10">
    <property type="entry name" value="Zinc finger, CCCH-type"/>
    <property type="match status" value="1"/>
</dbReference>
<keyword evidence="2 4" id="KW-0863">Zinc-finger</keyword>
<feature type="compositionally biased region" description="Polar residues" evidence="5">
    <location>
        <begin position="595"/>
        <end position="610"/>
    </location>
</feature>
<dbReference type="KEGG" id="lbc:LACBIDRAFT_294785"/>
<keyword evidence="8" id="KW-1185">Reference proteome</keyword>
<gene>
    <name evidence="7" type="ORF">LACBIDRAFT_294785</name>
</gene>
<accession>B0DI76</accession>
<dbReference type="GO" id="GO:0000209">
    <property type="term" value="P:protein polyubiquitination"/>
    <property type="evidence" value="ECO:0007669"/>
    <property type="project" value="InterPro"/>
</dbReference>
<evidence type="ECO:0000259" key="6">
    <source>
        <dbReference type="PROSITE" id="PS50103"/>
    </source>
</evidence>
<feature type="zinc finger region" description="C3H1-type" evidence="4">
    <location>
        <begin position="9"/>
        <end position="37"/>
    </location>
</feature>
<dbReference type="EMBL" id="DS547112">
    <property type="protein sequence ID" value="EDR05631.1"/>
    <property type="molecule type" value="Genomic_DNA"/>
</dbReference>
<sequence>MSFPRPVTSKSRGICKYYNSPRGCFSGDSCKFLHGEEPGQNVQPLLTPYDQAKQCRYYQHGFCKRGELCWFKHVDPHQTNILEEEDQLCSVCFEKPVTFGLLGKPGDVVESGNTKKCPMCRTASRFITPSSKFCIAGEKADAIKAYQASMGRVTCRYFQTSQAKNKNKPLCPFGKDCFYKHVNEDGTPFLFREGVDVSMRRYRVANGMEDNDFLPSFFPLPLDIDSLSLFGTEGVNLAMNRLNFSAPRNRQRRTVERLRRLNVGIQDSELPTTAGRLREVGRSLEMLNNAIQEGATLETLNVAVEALRMGLTRLERGGSRGGLFRRNSAEDAAIERDAEEDDVMERLETLADQMLASINFLRENAETDEAHSDSPPPLEPINETFTIETRPPRLTPDEGLFGVERDFGGSESSDDSMPDLRSVSNSSDSDYDESDEDVEETHDTNSGTSFLPHDLMFDIAGSLRTEEATARHGGRSSSRTLNRDPQRTVIQDGGTGRFSTVVDREEQRDVNTDIEDDEGSNDEEVAATIVPPTTVSMPEPPFVTDGRGRVVWTSPRENGSNDESNESIVPREIPSGQRAKVAGEFTGDVRGRVIGTSSEGQASEETTVNGRDTDSPRRSLLGRMFDAFF</sequence>
<dbReference type="PANTHER" id="PTHR11224:SF10">
    <property type="entry name" value="IP09428P-RELATED"/>
    <property type="match status" value="1"/>
</dbReference>
<dbReference type="Proteomes" id="UP000001194">
    <property type="component" value="Unassembled WGS sequence"/>
</dbReference>
<dbReference type="PROSITE" id="PS50103">
    <property type="entry name" value="ZF_C3H1"/>
    <property type="match status" value="3"/>
</dbReference>
<evidence type="ECO:0000256" key="4">
    <source>
        <dbReference type="PROSITE-ProRule" id="PRU00723"/>
    </source>
</evidence>
<feature type="region of interest" description="Disordered" evidence="5">
    <location>
        <begin position="466"/>
        <end position="496"/>
    </location>
</feature>
<dbReference type="GeneID" id="6079268"/>
<feature type="zinc finger region" description="C3H1-type" evidence="4">
    <location>
        <begin position="49"/>
        <end position="76"/>
    </location>
</feature>
<dbReference type="AlphaFoldDB" id="B0DI76"/>
<reference evidence="7 8" key="1">
    <citation type="journal article" date="2008" name="Nature">
        <title>The genome of Laccaria bicolor provides insights into mycorrhizal symbiosis.</title>
        <authorList>
            <person name="Martin F."/>
            <person name="Aerts A."/>
            <person name="Ahren D."/>
            <person name="Brun A."/>
            <person name="Danchin E.G.J."/>
            <person name="Duchaussoy F."/>
            <person name="Gibon J."/>
            <person name="Kohler A."/>
            <person name="Lindquist E."/>
            <person name="Pereda V."/>
            <person name="Salamov A."/>
            <person name="Shapiro H.J."/>
            <person name="Wuyts J."/>
            <person name="Blaudez D."/>
            <person name="Buee M."/>
            <person name="Brokstein P."/>
            <person name="Canbaeck B."/>
            <person name="Cohen D."/>
            <person name="Courty P.E."/>
            <person name="Coutinho P.M."/>
            <person name="Delaruelle C."/>
            <person name="Detter J.C."/>
            <person name="Deveau A."/>
            <person name="DiFazio S."/>
            <person name="Duplessis S."/>
            <person name="Fraissinet-Tachet L."/>
            <person name="Lucic E."/>
            <person name="Frey-Klett P."/>
            <person name="Fourrey C."/>
            <person name="Feussner I."/>
            <person name="Gay G."/>
            <person name="Grimwood J."/>
            <person name="Hoegger P.J."/>
            <person name="Jain P."/>
            <person name="Kilaru S."/>
            <person name="Labbe J."/>
            <person name="Lin Y.C."/>
            <person name="Legue V."/>
            <person name="Le Tacon F."/>
            <person name="Marmeisse R."/>
            <person name="Melayah D."/>
            <person name="Montanini B."/>
            <person name="Muratet M."/>
            <person name="Nehls U."/>
            <person name="Niculita-Hirzel H."/>
            <person name="Oudot-Le Secq M.P."/>
            <person name="Peter M."/>
            <person name="Quesneville H."/>
            <person name="Rajashekar B."/>
            <person name="Reich M."/>
            <person name="Rouhier N."/>
            <person name="Schmutz J."/>
            <person name="Yin T."/>
            <person name="Chalot M."/>
            <person name="Henrissat B."/>
            <person name="Kuees U."/>
            <person name="Lucas S."/>
            <person name="Van de Peer Y."/>
            <person name="Podila G.K."/>
            <person name="Polle A."/>
            <person name="Pukkila P.J."/>
            <person name="Richardson P.M."/>
            <person name="Rouze P."/>
            <person name="Sanders I.R."/>
            <person name="Stajich J.E."/>
            <person name="Tunlid A."/>
            <person name="Tuskan G."/>
            <person name="Grigoriev I.V."/>
        </authorList>
    </citation>
    <scope>NUCLEOTIDE SEQUENCE [LARGE SCALE GENOMIC DNA]</scope>
    <source>
        <strain evidence="8">S238N-H82 / ATCC MYA-4686</strain>
    </source>
</reference>
<dbReference type="HOGENOM" id="CLU_029632_0_0_1"/>
<name>B0DI76_LACBS</name>
<dbReference type="PANTHER" id="PTHR11224">
    <property type="entry name" value="MAKORIN-RELATED"/>
    <property type="match status" value="1"/>
</dbReference>
<dbReference type="OrthoDB" id="250836at2759"/>
<feature type="compositionally biased region" description="Acidic residues" evidence="5">
    <location>
        <begin position="429"/>
        <end position="440"/>
    </location>
</feature>
<evidence type="ECO:0000256" key="1">
    <source>
        <dbReference type="ARBA" id="ARBA00022723"/>
    </source>
</evidence>
<evidence type="ECO:0000256" key="2">
    <source>
        <dbReference type="ARBA" id="ARBA00022771"/>
    </source>
</evidence>
<dbReference type="GO" id="GO:0008270">
    <property type="term" value="F:zinc ion binding"/>
    <property type="evidence" value="ECO:0007669"/>
    <property type="project" value="UniProtKB-KW"/>
</dbReference>